<dbReference type="Proteomes" id="UP000193247">
    <property type="component" value="Unassembled WGS sequence"/>
</dbReference>
<proteinExistence type="predicted"/>
<dbReference type="Gene3D" id="1.10.287.850">
    <property type="entry name" value="HP0062-like domain"/>
    <property type="match status" value="1"/>
</dbReference>
<reference evidence="2 3" key="1">
    <citation type="submission" date="2017-04" db="EMBL/GenBank/DDBJ databases">
        <title>The new phylogeny of genus Mycobacterium.</title>
        <authorList>
            <person name="Tortoli E."/>
            <person name="Trovato A."/>
            <person name="Cirillo D.M."/>
        </authorList>
    </citation>
    <scope>NUCLEOTIDE SEQUENCE [LARGE SCALE GENOMIC DNA]</scope>
    <source>
        <strain evidence="2 3">TBL 1200985</strain>
    </source>
</reference>
<comment type="caution">
    <text evidence="2">The sequence shown here is derived from an EMBL/GenBank/DDBJ whole genome shotgun (WGS) entry which is preliminary data.</text>
</comment>
<keyword evidence="3" id="KW-1185">Reference proteome</keyword>
<name>A0A1X2LYH0_9MYCO</name>
<dbReference type="EMBL" id="NCXP01000004">
    <property type="protein sequence ID" value="OSC42146.1"/>
    <property type="molecule type" value="Genomic_DNA"/>
</dbReference>
<dbReference type="RefSeq" id="WP_085324185.1">
    <property type="nucleotide sequence ID" value="NZ_NCXP01000004.1"/>
</dbReference>
<evidence type="ECO:0000259" key="1">
    <source>
        <dbReference type="Pfam" id="PF00934"/>
    </source>
</evidence>
<evidence type="ECO:0000313" key="3">
    <source>
        <dbReference type="Proteomes" id="UP000193247"/>
    </source>
</evidence>
<evidence type="ECO:0000313" key="2">
    <source>
        <dbReference type="EMBL" id="OSC42146.1"/>
    </source>
</evidence>
<dbReference type="STRING" id="1430326.B8W66_05745"/>
<accession>A0A1X2LYH0</accession>
<dbReference type="InterPro" id="IPR000084">
    <property type="entry name" value="PE-PGRS_N"/>
</dbReference>
<organism evidence="2 3">
    <name type="scientific">Mycobacterium decipiens</name>
    <dbReference type="NCBI Taxonomy" id="1430326"/>
    <lineage>
        <taxon>Bacteria</taxon>
        <taxon>Bacillati</taxon>
        <taxon>Actinomycetota</taxon>
        <taxon>Actinomycetes</taxon>
        <taxon>Mycobacteriales</taxon>
        <taxon>Mycobacteriaceae</taxon>
        <taxon>Mycobacterium</taxon>
    </lineage>
</organism>
<dbReference type="SUPFAM" id="SSF140459">
    <property type="entry name" value="PE/PPE dimer-like"/>
    <property type="match status" value="1"/>
</dbReference>
<dbReference type="Pfam" id="PF00934">
    <property type="entry name" value="PE"/>
    <property type="match status" value="1"/>
</dbReference>
<protein>
    <submittedName>
        <fullName evidence="2">PE family protein</fullName>
    </submittedName>
</protein>
<feature type="domain" description="PE" evidence="1">
    <location>
        <begin position="4"/>
        <end position="92"/>
    </location>
</feature>
<sequence length="104" mass="9845">MTLWVVPEGLAAASAAVEAITARLAAAHAAAAPVISAVVPPAADPVSLQTALALSAQGGEHALVGAQGVEELARSGVGVAASGVSYAAGDAVAAASYTSLGILE</sequence>
<gene>
    <name evidence="2" type="ORF">B8W66_05745</name>
</gene>
<dbReference type="AlphaFoldDB" id="A0A1X2LYH0"/>
<dbReference type="InterPro" id="IPR038332">
    <property type="entry name" value="PPE_sf"/>
</dbReference>